<dbReference type="InterPro" id="IPR043502">
    <property type="entry name" value="DNA/RNA_pol_sf"/>
</dbReference>
<evidence type="ECO:0000313" key="3">
    <source>
        <dbReference type="Proteomes" id="UP000198211"/>
    </source>
</evidence>
<dbReference type="PANTHER" id="PTHR37984:SF5">
    <property type="entry name" value="PROTEIN NYNRIN-LIKE"/>
    <property type="match status" value="1"/>
</dbReference>
<dbReference type="EMBL" id="NBNE01002876">
    <property type="protein sequence ID" value="OWZ09204.1"/>
    <property type="molecule type" value="Genomic_DNA"/>
</dbReference>
<reference evidence="3" key="1">
    <citation type="submission" date="2017-03" db="EMBL/GenBank/DDBJ databases">
        <title>Phytopthora megakarya and P. palmivora, two closely related causual agents of cacao black pod achieved similar genome size and gene model numbers by different mechanisms.</title>
        <authorList>
            <person name="Ali S."/>
            <person name="Shao J."/>
            <person name="Larry D.J."/>
            <person name="Kronmiller B."/>
            <person name="Shen D."/>
            <person name="Strem M.D."/>
            <person name="Melnick R.L."/>
            <person name="Guiltinan M.J."/>
            <person name="Tyler B.M."/>
            <person name="Meinhardt L.W."/>
            <person name="Bailey B.A."/>
        </authorList>
    </citation>
    <scope>NUCLEOTIDE SEQUENCE [LARGE SCALE GENOMIC DNA]</scope>
    <source>
        <strain evidence="3">zdho120</strain>
    </source>
</reference>
<gene>
    <name evidence="2" type="ORF">PHMEG_00018133</name>
</gene>
<sequence>MHHDFDSVQGSTRVVAARDLKKLLREEGNESCFVIQHDTDSAKADRQLAQDWDALRGHPAESLLLKYKDVVFRTQLPTVPPTRNEDIKAEIELVDDEPVARKQFRLSEEMKTAICEWTAEMLRSGIIRRWRVVHDFRGINAKIRLPAAPIPRKEDIFDSMRKGKIFSAMDLLWGFFQDVPYTAFSTPDGQFEYLVTSMGLSCSPAAFNCLIQKFFVDQSSFCKAYFDDLFVYTETNDMEDHLVALEKVLERCNEEQLCKEEQLYVNLSKCTFCASEIPSLGDFIGIHGIRMDPDKVRVIQNWLKPRTKRELQSFLGTCVYVLKYCPDFAEYLAPLTEMTKGKSRNEQL</sequence>
<protein>
    <recommendedName>
        <fullName evidence="1">Reverse transcriptase domain-containing protein</fullName>
    </recommendedName>
</protein>
<dbReference type="PANTHER" id="PTHR37984">
    <property type="entry name" value="PROTEIN CBG26694"/>
    <property type="match status" value="1"/>
</dbReference>
<dbReference type="AlphaFoldDB" id="A0A225VVK6"/>
<dbReference type="Pfam" id="PF00078">
    <property type="entry name" value="RVT_1"/>
    <property type="match status" value="1"/>
</dbReference>
<dbReference type="InterPro" id="IPR050951">
    <property type="entry name" value="Retrovirus_Pol_polyprotein"/>
</dbReference>
<evidence type="ECO:0000259" key="1">
    <source>
        <dbReference type="Pfam" id="PF00078"/>
    </source>
</evidence>
<dbReference type="SUPFAM" id="SSF56672">
    <property type="entry name" value="DNA/RNA polymerases"/>
    <property type="match status" value="1"/>
</dbReference>
<evidence type="ECO:0000313" key="2">
    <source>
        <dbReference type="EMBL" id="OWZ09204.1"/>
    </source>
</evidence>
<proteinExistence type="predicted"/>
<name>A0A225VVK6_9STRA</name>
<accession>A0A225VVK6</accession>
<feature type="domain" description="Reverse transcriptase" evidence="1">
    <location>
        <begin position="129"/>
        <end position="281"/>
    </location>
</feature>
<dbReference type="STRING" id="4795.A0A225VVK6"/>
<comment type="caution">
    <text evidence="2">The sequence shown here is derived from an EMBL/GenBank/DDBJ whole genome shotgun (WGS) entry which is preliminary data.</text>
</comment>
<organism evidence="2 3">
    <name type="scientific">Phytophthora megakarya</name>
    <dbReference type="NCBI Taxonomy" id="4795"/>
    <lineage>
        <taxon>Eukaryota</taxon>
        <taxon>Sar</taxon>
        <taxon>Stramenopiles</taxon>
        <taxon>Oomycota</taxon>
        <taxon>Peronosporomycetes</taxon>
        <taxon>Peronosporales</taxon>
        <taxon>Peronosporaceae</taxon>
        <taxon>Phytophthora</taxon>
    </lineage>
</organism>
<dbReference type="InterPro" id="IPR043128">
    <property type="entry name" value="Rev_trsase/Diguanyl_cyclase"/>
</dbReference>
<dbReference type="InterPro" id="IPR000477">
    <property type="entry name" value="RT_dom"/>
</dbReference>
<dbReference type="Gene3D" id="3.30.70.270">
    <property type="match status" value="2"/>
</dbReference>
<dbReference type="OrthoDB" id="773199at2759"/>
<keyword evidence="3" id="KW-1185">Reference proteome</keyword>
<dbReference type="Proteomes" id="UP000198211">
    <property type="component" value="Unassembled WGS sequence"/>
</dbReference>
<dbReference type="CDD" id="cd01647">
    <property type="entry name" value="RT_LTR"/>
    <property type="match status" value="1"/>
</dbReference>
<dbReference type="Gene3D" id="3.10.10.10">
    <property type="entry name" value="HIV Type 1 Reverse Transcriptase, subunit A, domain 1"/>
    <property type="match status" value="1"/>
</dbReference>